<evidence type="ECO:0000259" key="2">
    <source>
        <dbReference type="Pfam" id="PF04230"/>
    </source>
</evidence>
<sequence>MKQGKRRIAFAAHVDEDRLPRLLVLLRSLALTNPAVCEDFLLLHGGLADAAFEPARRLHPRIVPRKAAPAADGAAEPAPRTPGFAPLPGQAAFAALTAFAGDAAFDDYDTIIGLPADAVIAEDIGPLLRTRAPFVPYRPAGRAGPAADPGNDPAGAPAPGREGAAGPAGPGAPEDGADGSGTPAAGEAGHGALAGVAELSDREFYAAYCALPGRKAPELLLHCALPLLREGGPITTRAGKRVDAAGLARVAGSALHQLGRYEEAVEVLTPAAGDPRRARNHEALGSALLALSRYPEAETHLLLATAHPVVAPRAFAQLSRLAWLHGENEKARRHAAQGLDADPTDAGCRAMYARASAGAGEAGDPAAQVAHVALYAEGQENSGDKLLPEAVRRCFGAETGPARWHSVPVHRLVDDALLERLNARRGVLVGGGGLFLPDTWPNGNSGWQWNVPDAALRRITVPLAVFAVGFNLFEGQHFSRTRLAGSLRTLAERAAFFGLRNRGSADRVRELLPAELAGRVRYQPCPTTVIRHLIPGWRDPAPADRADVVLLNCAYDRAGLRFGHDYGHFLGQMARAVRTLRAHSEVRYAAHAPSDETFVHDLRREHGLTLPVEQLYDLPNDRLLDVYRRARLVIGMRGHATMIPFGCGTPALSLVSHPKLAYFLADLDREEWGVSVHAPDLAAELTERAWWLLNDQAAAVADVLERQEALLRVTRENAAELSRLFGGEAPGAGPGVGGGA</sequence>
<name>A0A3A9YNZ5_9ACTN</name>
<gene>
    <name evidence="3" type="ORF">D7294_26605</name>
</gene>
<evidence type="ECO:0000313" key="3">
    <source>
        <dbReference type="EMBL" id="RKN37732.1"/>
    </source>
</evidence>
<dbReference type="OrthoDB" id="2082405at2"/>
<feature type="region of interest" description="Disordered" evidence="1">
    <location>
        <begin position="139"/>
        <end position="187"/>
    </location>
</feature>
<dbReference type="SUPFAM" id="SSF48452">
    <property type="entry name" value="TPR-like"/>
    <property type="match status" value="1"/>
</dbReference>
<dbReference type="EMBL" id="RBAL01000022">
    <property type="protein sequence ID" value="RKN37732.1"/>
    <property type="molecule type" value="Genomic_DNA"/>
</dbReference>
<evidence type="ECO:0000313" key="4">
    <source>
        <dbReference type="Proteomes" id="UP000272474"/>
    </source>
</evidence>
<evidence type="ECO:0000256" key="1">
    <source>
        <dbReference type="SAM" id="MobiDB-lite"/>
    </source>
</evidence>
<keyword evidence="4" id="KW-1185">Reference proteome</keyword>
<organism evidence="3 4">
    <name type="scientific">Streptomyces hoynatensis</name>
    <dbReference type="NCBI Taxonomy" id="1141874"/>
    <lineage>
        <taxon>Bacteria</taxon>
        <taxon>Bacillati</taxon>
        <taxon>Actinomycetota</taxon>
        <taxon>Actinomycetes</taxon>
        <taxon>Kitasatosporales</taxon>
        <taxon>Streptomycetaceae</taxon>
        <taxon>Streptomyces</taxon>
    </lineage>
</organism>
<protein>
    <submittedName>
        <fullName evidence="3">Polysaccharide pyruvyl transferase family protein</fullName>
    </submittedName>
</protein>
<comment type="caution">
    <text evidence="3">The sequence shown here is derived from an EMBL/GenBank/DDBJ whole genome shotgun (WGS) entry which is preliminary data.</text>
</comment>
<dbReference type="GO" id="GO:0016740">
    <property type="term" value="F:transferase activity"/>
    <property type="evidence" value="ECO:0007669"/>
    <property type="project" value="UniProtKB-KW"/>
</dbReference>
<keyword evidence="3" id="KW-0808">Transferase</keyword>
<dbReference type="Pfam" id="PF04230">
    <property type="entry name" value="PS_pyruv_trans"/>
    <property type="match status" value="1"/>
</dbReference>
<dbReference type="Proteomes" id="UP000272474">
    <property type="component" value="Unassembled WGS sequence"/>
</dbReference>
<reference evidence="3 4" key="1">
    <citation type="journal article" date="2014" name="Int. J. Syst. Evol. Microbiol.">
        <title>Streptomyces hoynatensis sp. nov., isolated from deep marine sediment.</title>
        <authorList>
            <person name="Veyisoglu A."/>
            <person name="Sahin N."/>
        </authorList>
    </citation>
    <scope>NUCLEOTIDE SEQUENCE [LARGE SCALE GENOMIC DNA]</scope>
    <source>
        <strain evidence="3 4">KCTC 29097</strain>
    </source>
</reference>
<dbReference type="InterPro" id="IPR007345">
    <property type="entry name" value="Polysacch_pyruvyl_Trfase"/>
</dbReference>
<dbReference type="AlphaFoldDB" id="A0A3A9YNZ5"/>
<feature type="compositionally biased region" description="Low complexity" evidence="1">
    <location>
        <begin position="139"/>
        <end position="174"/>
    </location>
</feature>
<feature type="domain" description="Polysaccharide pyruvyl transferase" evidence="2">
    <location>
        <begin position="427"/>
        <end position="656"/>
    </location>
</feature>
<dbReference type="RefSeq" id="WP_120684204.1">
    <property type="nucleotide sequence ID" value="NZ_RBAL01000022.1"/>
</dbReference>
<proteinExistence type="predicted"/>
<dbReference type="Gene3D" id="1.25.40.10">
    <property type="entry name" value="Tetratricopeptide repeat domain"/>
    <property type="match status" value="1"/>
</dbReference>
<accession>A0A3A9YNZ5</accession>
<dbReference type="InterPro" id="IPR011990">
    <property type="entry name" value="TPR-like_helical_dom_sf"/>
</dbReference>